<sequence>MGWAHGTQFEAAVAGAKIEHGCIDLPTTLETIEVPTRLKVIESAIVTYKEVPDAATRLVCDCAITNGAVTIGDVEGVQSTSRFVNYLFVGH</sequence>
<accession>X0RZR3</accession>
<dbReference type="EMBL" id="BARS01005094">
    <property type="protein sequence ID" value="GAF68466.1"/>
    <property type="molecule type" value="Genomic_DNA"/>
</dbReference>
<dbReference type="AlphaFoldDB" id="X0RZR3"/>
<comment type="caution">
    <text evidence="1">The sequence shown here is derived from an EMBL/GenBank/DDBJ whole genome shotgun (WGS) entry which is preliminary data.</text>
</comment>
<gene>
    <name evidence="1" type="ORF">S01H1_09975</name>
</gene>
<name>X0RZR3_9ZZZZ</name>
<proteinExistence type="predicted"/>
<reference evidence="1" key="1">
    <citation type="journal article" date="2014" name="Front. Microbiol.">
        <title>High frequency of phylogenetically diverse reductive dehalogenase-homologous genes in deep subseafloor sedimentary metagenomes.</title>
        <authorList>
            <person name="Kawai M."/>
            <person name="Futagami T."/>
            <person name="Toyoda A."/>
            <person name="Takaki Y."/>
            <person name="Nishi S."/>
            <person name="Hori S."/>
            <person name="Arai W."/>
            <person name="Tsubouchi T."/>
            <person name="Morono Y."/>
            <person name="Uchiyama I."/>
            <person name="Ito T."/>
            <person name="Fujiyama A."/>
            <person name="Inagaki F."/>
            <person name="Takami H."/>
        </authorList>
    </citation>
    <scope>NUCLEOTIDE SEQUENCE</scope>
    <source>
        <strain evidence="1">Expedition CK06-06</strain>
    </source>
</reference>
<evidence type="ECO:0000313" key="1">
    <source>
        <dbReference type="EMBL" id="GAF68466.1"/>
    </source>
</evidence>
<organism evidence="1">
    <name type="scientific">marine sediment metagenome</name>
    <dbReference type="NCBI Taxonomy" id="412755"/>
    <lineage>
        <taxon>unclassified sequences</taxon>
        <taxon>metagenomes</taxon>
        <taxon>ecological metagenomes</taxon>
    </lineage>
</organism>
<protein>
    <submittedName>
        <fullName evidence="1">Uncharacterized protein</fullName>
    </submittedName>
</protein>